<reference evidence="2 3" key="1">
    <citation type="submission" date="2017-09" db="EMBL/GenBank/DDBJ databases">
        <title>Depth-based differentiation of microbial function through sediment-hosted aquifers and enrichment of novel symbionts in the deep terrestrial subsurface.</title>
        <authorList>
            <person name="Probst A.J."/>
            <person name="Ladd B."/>
            <person name="Jarett J.K."/>
            <person name="Geller-Mcgrath D.E."/>
            <person name="Sieber C.M."/>
            <person name="Emerson J.B."/>
            <person name="Anantharaman K."/>
            <person name="Thomas B.C."/>
            <person name="Malmstrom R."/>
            <person name="Stieglmeier M."/>
            <person name="Klingl A."/>
            <person name="Woyke T."/>
            <person name="Ryan C.M."/>
            <person name="Banfield J.F."/>
        </authorList>
    </citation>
    <scope>NUCLEOTIDE SEQUENCE [LARGE SCALE GENOMIC DNA]</scope>
    <source>
        <strain evidence="2">CG17_big_fil_post_rev_8_21_14_2_50_48_46</strain>
    </source>
</reference>
<dbReference type="PANTHER" id="PTHR48094">
    <property type="entry name" value="PROTEIN/NUCLEIC ACID DEGLYCASE DJ-1-RELATED"/>
    <property type="match status" value="1"/>
</dbReference>
<dbReference type="PANTHER" id="PTHR48094:SF12">
    <property type="entry name" value="PARKINSON DISEASE PROTEIN 7 HOMOLOG"/>
    <property type="match status" value="1"/>
</dbReference>
<evidence type="ECO:0000313" key="2">
    <source>
        <dbReference type="EMBL" id="PIW19498.1"/>
    </source>
</evidence>
<dbReference type="InterPro" id="IPR029062">
    <property type="entry name" value="Class_I_gatase-like"/>
</dbReference>
<dbReference type="SUPFAM" id="SSF52317">
    <property type="entry name" value="Class I glutamine amidotransferase-like"/>
    <property type="match status" value="1"/>
</dbReference>
<proteinExistence type="predicted"/>
<name>A0A2M7GBG1_9BACT</name>
<organism evidence="2 3">
    <name type="scientific">bacterium (Candidatus Blackallbacteria) CG17_big_fil_post_rev_8_21_14_2_50_48_46</name>
    <dbReference type="NCBI Taxonomy" id="2014261"/>
    <lineage>
        <taxon>Bacteria</taxon>
        <taxon>Candidatus Blackallbacteria</taxon>
    </lineage>
</organism>
<dbReference type="GO" id="GO:0005737">
    <property type="term" value="C:cytoplasm"/>
    <property type="evidence" value="ECO:0007669"/>
    <property type="project" value="TreeGrafter"/>
</dbReference>
<dbReference type="Pfam" id="PF01965">
    <property type="entry name" value="DJ-1_PfpI"/>
    <property type="match status" value="1"/>
</dbReference>
<sequence>MTRPPSQHTLLLLYPGCIEYEVLLAAQLLHPVFPVRVATPGGHAHAGSTGLIFQSQLSYQQIDPQEIAVVLIPGGDPGSVIEHAPLQQAIQALAERSEIQWGAICAGPLLLARQGLLKGRRFTHGYATPEPDLIRAWFADGFWQDAPWVEDGPFLTAQPQAQIEFATRMAQRCGVLSPEKAEALAAYYKGNPFQA</sequence>
<evidence type="ECO:0000259" key="1">
    <source>
        <dbReference type="Pfam" id="PF01965"/>
    </source>
</evidence>
<dbReference type="EMBL" id="PFFQ01000004">
    <property type="protein sequence ID" value="PIW19498.1"/>
    <property type="molecule type" value="Genomic_DNA"/>
</dbReference>
<dbReference type="InterPro" id="IPR002818">
    <property type="entry name" value="DJ-1/PfpI"/>
</dbReference>
<feature type="domain" description="DJ-1/PfpI" evidence="1">
    <location>
        <begin position="10"/>
        <end position="169"/>
    </location>
</feature>
<dbReference type="Proteomes" id="UP000231019">
    <property type="component" value="Unassembled WGS sequence"/>
</dbReference>
<dbReference type="Gene3D" id="3.40.50.880">
    <property type="match status" value="1"/>
</dbReference>
<dbReference type="InterPro" id="IPR050325">
    <property type="entry name" value="Prot/Nucl_acid_deglycase"/>
</dbReference>
<comment type="caution">
    <text evidence="2">The sequence shown here is derived from an EMBL/GenBank/DDBJ whole genome shotgun (WGS) entry which is preliminary data.</text>
</comment>
<gene>
    <name evidence="2" type="ORF">COW36_01275</name>
</gene>
<dbReference type="AlphaFoldDB" id="A0A2M7GBG1"/>
<evidence type="ECO:0000313" key="3">
    <source>
        <dbReference type="Proteomes" id="UP000231019"/>
    </source>
</evidence>
<protein>
    <recommendedName>
        <fullName evidence="1">DJ-1/PfpI domain-containing protein</fullName>
    </recommendedName>
</protein>
<accession>A0A2M7GBG1</accession>